<comment type="similarity">
    <text evidence="2">Belongs to the EamA transporter family.</text>
</comment>
<reference evidence="8 9" key="1">
    <citation type="submission" date="2018-07" db="EMBL/GenBank/DDBJ databases">
        <title>Complete genome sequencing of Ornithinimicrobium sp. AMA3305.</title>
        <authorList>
            <person name="Bae J.-W."/>
        </authorList>
    </citation>
    <scope>NUCLEOTIDE SEQUENCE [LARGE SCALE GENOMIC DNA]</scope>
    <source>
        <strain evidence="8 9">AMA3305</strain>
    </source>
</reference>
<evidence type="ECO:0000313" key="9">
    <source>
        <dbReference type="Proteomes" id="UP000253790"/>
    </source>
</evidence>
<organism evidence="8 9">
    <name type="scientific">Ornithinimicrobium avium</name>
    <dbReference type="NCBI Taxonomy" id="2283195"/>
    <lineage>
        <taxon>Bacteria</taxon>
        <taxon>Bacillati</taxon>
        <taxon>Actinomycetota</taxon>
        <taxon>Actinomycetes</taxon>
        <taxon>Micrococcales</taxon>
        <taxon>Ornithinimicrobiaceae</taxon>
        <taxon>Ornithinimicrobium</taxon>
    </lineage>
</organism>
<evidence type="ECO:0000256" key="6">
    <source>
        <dbReference type="SAM" id="Phobius"/>
    </source>
</evidence>
<dbReference type="GO" id="GO:0016020">
    <property type="term" value="C:membrane"/>
    <property type="evidence" value="ECO:0007669"/>
    <property type="project" value="UniProtKB-SubCell"/>
</dbReference>
<dbReference type="KEGG" id="orn:DV701_07015"/>
<dbReference type="PANTHER" id="PTHR32322">
    <property type="entry name" value="INNER MEMBRANE TRANSPORTER"/>
    <property type="match status" value="1"/>
</dbReference>
<dbReference type="Pfam" id="PF00892">
    <property type="entry name" value="EamA"/>
    <property type="match status" value="2"/>
</dbReference>
<name>A0A345NLK4_9MICO</name>
<dbReference type="PANTHER" id="PTHR32322:SF2">
    <property type="entry name" value="EAMA DOMAIN-CONTAINING PROTEIN"/>
    <property type="match status" value="1"/>
</dbReference>
<evidence type="ECO:0000313" key="8">
    <source>
        <dbReference type="EMBL" id="AXH95912.1"/>
    </source>
</evidence>
<keyword evidence="9" id="KW-1185">Reference proteome</keyword>
<proteinExistence type="inferred from homology"/>
<feature type="transmembrane region" description="Helical" evidence="6">
    <location>
        <begin position="132"/>
        <end position="149"/>
    </location>
</feature>
<dbReference type="OrthoDB" id="6212796at2"/>
<feature type="transmembrane region" description="Helical" evidence="6">
    <location>
        <begin position="15"/>
        <end position="32"/>
    </location>
</feature>
<accession>A0A345NLK4</accession>
<sequence>MVTTVTAPATRTDRTWMVALAASLWGLSALWRDPLARELPPLAIVFWEHVLLVVLVSPWLVPAVRRVLAASWRTQAAVLVIGAGSSALATVLFTAAFRLGDPITPQVLQKLQPLVALALAALLLGERVRARYLLFLVPALVGAWLLAFADPLGVTVAGAQAALLAVGAATLWAAGTVLGRGASAELRFRDLVALRFAVGLVTLAVLAAATSTPLAVPWSAAPSIALLALLPGLAAMVLYYLALGRTPASRATLAELAFPLTAAVVGVLAFGTRPTATQWLGMAVVLASVVALALHEQRSAIPAVVPGPRAGSWREPARR</sequence>
<gene>
    <name evidence="8" type="ORF">DV701_07015</name>
</gene>
<feature type="transmembrane region" description="Helical" evidence="6">
    <location>
        <begin position="191"/>
        <end position="209"/>
    </location>
</feature>
<evidence type="ECO:0000256" key="4">
    <source>
        <dbReference type="ARBA" id="ARBA00022989"/>
    </source>
</evidence>
<evidence type="ECO:0000256" key="2">
    <source>
        <dbReference type="ARBA" id="ARBA00007362"/>
    </source>
</evidence>
<dbReference type="AlphaFoldDB" id="A0A345NLK4"/>
<evidence type="ECO:0000256" key="1">
    <source>
        <dbReference type="ARBA" id="ARBA00004141"/>
    </source>
</evidence>
<comment type="subcellular location">
    <subcellularLocation>
        <location evidence="1">Membrane</location>
        <topology evidence="1">Multi-pass membrane protein</topology>
    </subcellularLocation>
</comment>
<dbReference type="InterPro" id="IPR000620">
    <property type="entry name" value="EamA_dom"/>
</dbReference>
<dbReference type="EMBL" id="CP031229">
    <property type="protein sequence ID" value="AXH95912.1"/>
    <property type="molecule type" value="Genomic_DNA"/>
</dbReference>
<dbReference type="Proteomes" id="UP000253790">
    <property type="component" value="Chromosome"/>
</dbReference>
<dbReference type="InterPro" id="IPR037185">
    <property type="entry name" value="EmrE-like"/>
</dbReference>
<keyword evidence="3 6" id="KW-0812">Transmembrane</keyword>
<feature type="transmembrane region" description="Helical" evidence="6">
    <location>
        <begin position="76"/>
        <end position="95"/>
    </location>
</feature>
<dbReference type="InterPro" id="IPR050638">
    <property type="entry name" value="AA-Vitamin_Transporters"/>
</dbReference>
<feature type="domain" description="EamA" evidence="7">
    <location>
        <begin position="161"/>
        <end position="292"/>
    </location>
</feature>
<feature type="transmembrane region" description="Helical" evidence="6">
    <location>
        <begin position="276"/>
        <end position="294"/>
    </location>
</feature>
<protein>
    <submittedName>
        <fullName evidence="8">DMT family transporter</fullName>
    </submittedName>
</protein>
<feature type="domain" description="EamA" evidence="7">
    <location>
        <begin position="17"/>
        <end position="147"/>
    </location>
</feature>
<feature type="transmembrane region" description="Helical" evidence="6">
    <location>
        <begin position="161"/>
        <end position="179"/>
    </location>
</feature>
<dbReference type="SUPFAM" id="SSF103481">
    <property type="entry name" value="Multidrug resistance efflux transporter EmrE"/>
    <property type="match status" value="2"/>
</dbReference>
<keyword evidence="4 6" id="KW-1133">Transmembrane helix</keyword>
<feature type="transmembrane region" description="Helical" evidence="6">
    <location>
        <begin position="221"/>
        <end position="241"/>
    </location>
</feature>
<feature type="transmembrane region" description="Helical" evidence="6">
    <location>
        <begin position="253"/>
        <end position="270"/>
    </location>
</feature>
<keyword evidence="5 6" id="KW-0472">Membrane</keyword>
<evidence type="ECO:0000259" key="7">
    <source>
        <dbReference type="Pfam" id="PF00892"/>
    </source>
</evidence>
<dbReference type="Gene3D" id="1.10.3730.20">
    <property type="match status" value="1"/>
</dbReference>
<feature type="transmembrane region" description="Helical" evidence="6">
    <location>
        <begin position="107"/>
        <end position="125"/>
    </location>
</feature>
<feature type="transmembrane region" description="Helical" evidence="6">
    <location>
        <begin position="44"/>
        <end position="64"/>
    </location>
</feature>
<evidence type="ECO:0000256" key="3">
    <source>
        <dbReference type="ARBA" id="ARBA00022692"/>
    </source>
</evidence>
<evidence type="ECO:0000256" key="5">
    <source>
        <dbReference type="ARBA" id="ARBA00023136"/>
    </source>
</evidence>